<dbReference type="Proteomes" id="UP001230328">
    <property type="component" value="Unassembled WGS sequence"/>
</dbReference>
<sequence>MTALGSAVRASALDTSGRGEAQINYGGALYVQYELCLDPGVLASAGHAFREAEEIETLQPMARIKAARAWADTKAQAGQWRRTRDAYAFAVGLLPLVVPRRFARDQQRALTELNGLAANAAADAL</sequence>
<proteinExistence type="predicted"/>
<organism evidence="1 2">
    <name type="scientific">Streptomyces umbrinus</name>
    <dbReference type="NCBI Taxonomy" id="67370"/>
    <lineage>
        <taxon>Bacteria</taxon>
        <taxon>Bacillati</taxon>
        <taxon>Actinomycetota</taxon>
        <taxon>Actinomycetes</taxon>
        <taxon>Kitasatosporales</taxon>
        <taxon>Streptomycetaceae</taxon>
        <taxon>Streptomyces</taxon>
        <taxon>Streptomyces phaeochromogenes group</taxon>
    </lineage>
</organism>
<accession>A0ABU0TBJ8</accession>
<dbReference type="EMBL" id="JAUSZI010000002">
    <property type="protein sequence ID" value="MDQ1033183.1"/>
    <property type="molecule type" value="Genomic_DNA"/>
</dbReference>
<dbReference type="RefSeq" id="WP_307530345.1">
    <property type="nucleotide sequence ID" value="NZ_JAUSZI010000002.1"/>
</dbReference>
<name>A0ABU0TBJ8_9ACTN</name>
<keyword evidence="2" id="KW-1185">Reference proteome</keyword>
<evidence type="ECO:0000313" key="2">
    <source>
        <dbReference type="Proteomes" id="UP001230328"/>
    </source>
</evidence>
<reference evidence="1 2" key="1">
    <citation type="submission" date="2023-07" db="EMBL/GenBank/DDBJ databases">
        <title>Comparative genomics of wheat-associated soil bacteria to identify genetic determinants of phenazine resistance.</title>
        <authorList>
            <person name="Mouncey N."/>
        </authorList>
    </citation>
    <scope>NUCLEOTIDE SEQUENCE [LARGE SCALE GENOMIC DNA]</scope>
    <source>
        <strain evidence="1 2">V2I4</strain>
    </source>
</reference>
<evidence type="ECO:0000313" key="1">
    <source>
        <dbReference type="EMBL" id="MDQ1033183.1"/>
    </source>
</evidence>
<gene>
    <name evidence="1" type="ORF">QF035_010765</name>
</gene>
<protein>
    <submittedName>
        <fullName evidence="1">Uncharacterized protein</fullName>
    </submittedName>
</protein>
<comment type="caution">
    <text evidence="1">The sequence shown here is derived from an EMBL/GenBank/DDBJ whole genome shotgun (WGS) entry which is preliminary data.</text>
</comment>